<dbReference type="Pfam" id="PF05181">
    <property type="entry name" value="XPA_C"/>
    <property type="match status" value="1"/>
</dbReference>
<evidence type="ECO:0000256" key="4">
    <source>
        <dbReference type="SAM" id="MobiDB-lite"/>
    </source>
</evidence>
<dbReference type="InParanoid" id="A0A1Y2GWN1"/>
<name>A0A1Y2GWN1_9FUNG</name>
<dbReference type="SUPFAM" id="SSF46955">
    <property type="entry name" value="Putative DNA-binding domain"/>
    <property type="match status" value="1"/>
</dbReference>
<dbReference type="InterPro" id="IPR036047">
    <property type="entry name" value="F-box-like_dom_sf"/>
</dbReference>
<dbReference type="InterPro" id="IPR009061">
    <property type="entry name" value="DNA-bd_dom_put_sf"/>
</dbReference>
<keyword evidence="7" id="KW-1185">Reference proteome</keyword>
<evidence type="ECO:0000256" key="2">
    <source>
        <dbReference type="ARBA" id="ARBA00022833"/>
    </source>
</evidence>
<evidence type="ECO:0000313" key="6">
    <source>
        <dbReference type="EMBL" id="ORZ26710.1"/>
    </source>
</evidence>
<feature type="compositionally biased region" description="Basic and acidic residues" evidence="4">
    <location>
        <begin position="102"/>
        <end position="115"/>
    </location>
</feature>
<dbReference type="InterPro" id="IPR022656">
    <property type="entry name" value="XPA_C"/>
</dbReference>
<feature type="domain" description="XPA C-terminal" evidence="5">
    <location>
        <begin position="371"/>
        <end position="414"/>
    </location>
</feature>
<dbReference type="RefSeq" id="XP_021884473.1">
    <property type="nucleotide sequence ID" value="XM_022023162.1"/>
</dbReference>
<evidence type="ECO:0000313" key="7">
    <source>
        <dbReference type="Proteomes" id="UP000193648"/>
    </source>
</evidence>
<feature type="region of interest" description="Disordered" evidence="4">
    <location>
        <begin position="165"/>
        <end position="206"/>
    </location>
</feature>
<gene>
    <name evidence="6" type="ORF">BCR41DRAFT_347797</name>
</gene>
<evidence type="ECO:0000256" key="3">
    <source>
        <dbReference type="ARBA" id="ARBA00023242"/>
    </source>
</evidence>
<dbReference type="AlphaFoldDB" id="A0A1Y2GWN1"/>
<dbReference type="Proteomes" id="UP000193648">
    <property type="component" value="Unassembled WGS sequence"/>
</dbReference>
<dbReference type="InterPro" id="IPR037129">
    <property type="entry name" value="XPA_sf"/>
</dbReference>
<sequence>MTTTTVRRSSRLVQKATTILGRATAQSPTTAASKTLVSTPTSFTQMKTDNTVIKKRTRRSNIKTTSTSATDINQGNADSAPKYSLEKNAKKPSQRIKRQKKNSSEKALKHVEKVNEQVQETAKRSTKQKSGAERETKATQAVKATKVTKIKAKNYKDVITTVQNRKRKAESIEENSTVESSHEGQEQGQVVKRKRVRKPNKAKAMTNEGGLEGIAEESSLSLLQGQAAAPLPINRTDPCVVLPVEIWHQILSLIPLSQVAKISVVSTAWLDGSRSYPCWKSICENNNLGRPKIKFRSHMAIVCSRSFWVCDSCHSYTTGRYNASDIPLPVARKDDDEMIWNLCHRCRLMYYNRFPEPLREVEDLYDWQENKITKTKACETYHLSENDLAGLYYEERENPHYRYAWPMRLYNRYTIQKRALKVHAGWVGIDAFKASIAKKRSAAFKVRQAEFKVRTSPKRSGATQTPTQEQTQNSPEAPGQEQWHEEQPMSILSSHNQQQTPAAVESNKNTNLSPTSDDNGAVINIQKIIGDLTAQGAAINGKENGLILLEIQAKTQAALQVLCSETPIFSGV</sequence>
<comment type="caution">
    <text evidence="6">The sequence shown here is derived from an EMBL/GenBank/DDBJ whole genome shotgun (WGS) entry which is preliminary data.</text>
</comment>
<dbReference type="GO" id="GO:0005634">
    <property type="term" value="C:nucleus"/>
    <property type="evidence" value="ECO:0007669"/>
    <property type="project" value="UniProtKB-SubCell"/>
</dbReference>
<feature type="compositionally biased region" description="Basic residues" evidence="4">
    <location>
        <begin position="191"/>
        <end position="201"/>
    </location>
</feature>
<dbReference type="OrthoDB" id="2411074at2759"/>
<feature type="compositionally biased region" description="Polar residues" evidence="4">
    <location>
        <begin position="62"/>
        <end position="77"/>
    </location>
</feature>
<dbReference type="GeneID" id="33565006"/>
<evidence type="ECO:0000259" key="5">
    <source>
        <dbReference type="Pfam" id="PF05181"/>
    </source>
</evidence>
<dbReference type="Gene3D" id="3.90.530.10">
    <property type="entry name" value="XPA C-terminal domain"/>
    <property type="match status" value="1"/>
</dbReference>
<dbReference type="CDD" id="cd21075">
    <property type="entry name" value="DBD_XPA-like"/>
    <property type="match status" value="1"/>
</dbReference>
<feature type="compositionally biased region" description="Polar residues" evidence="4">
    <location>
        <begin position="490"/>
        <end position="518"/>
    </location>
</feature>
<proteinExistence type="predicted"/>
<dbReference type="EMBL" id="MCFF01000006">
    <property type="protein sequence ID" value="ORZ26710.1"/>
    <property type="molecule type" value="Genomic_DNA"/>
</dbReference>
<feature type="region of interest" description="Disordered" evidence="4">
    <location>
        <begin position="448"/>
        <end position="518"/>
    </location>
</feature>
<dbReference type="SUPFAM" id="SSF81383">
    <property type="entry name" value="F-box domain"/>
    <property type="match status" value="1"/>
</dbReference>
<protein>
    <recommendedName>
        <fullName evidence="5">XPA C-terminal domain-containing protein</fullName>
    </recommendedName>
</protein>
<feature type="region of interest" description="Disordered" evidence="4">
    <location>
        <begin position="58"/>
        <end position="141"/>
    </location>
</feature>
<organism evidence="6 7">
    <name type="scientific">Lobosporangium transversale</name>
    <dbReference type="NCBI Taxonomy" id="64571"/>
    <lineage>
        <taxon>Eukaryota</taxon>
        <taxon>Fungi</taxon>
        <taxon>Fungi incertae sedis</taxon>
        <taxon>Mucoromycota</taxon>
        <taxon>Mortierellomycotina</taxon>
        <taxon>Mortierellomycetes</taxon>
        <taxon>Mortierellales</taxon>
        <taxon>Mortierellaceae</taxon>
        <taxon>Lobosporangium</taxon>
    </lineage>
</organism>
<evidence type="ECO:0000256" key="1">
    <source>
        <dbReference type="ARBA" id="ARBA00004123"/>
    </source>
</evidence>
<feature type="compositionally biased region" description="Polar residues" evidence="4">
    <location>
        <begin position="461"/>
        <end position="475"/>
    </location>
</feature>
<feature type="compositionally biased region" description="Basic residues" evidence="4">
    <location>
        <begin position="90"/>
        <end position="101"/>
    </location>
</feature>
<accession>A0A1Y2GWN1</accession>
<keyword evidence="3" id="KW-0539">Nucleus</keyword>
<comment type="subcellular location">
    <subcellularLocation>
        <location evidence="1">Nucleus</location>
    </subcellularLocation>
</comment>
<reference evidence="6 7" key="1">
    <citation type="submission" date="2016-07" db="EMBL/GenBank/DDBJ databases">
        <title>Pervasive Adenine N6-methylation of Active Genes in Fungi.</title>
        <authorList>
            <consortium name="DOE Joint Genome Institute"/>
            <person name="Mondo S.J."/>
            <person name="Dannebaum R.O."/>
            <person name="Kuo R.C."/>
            <person name="Labutti K."/>
            <person name="Haridas S."/>
            <person name="Kuo A."/>
            <person name="Salamov A."/>
            <person name="Ahrendt S.R."/>
            <person name="Lipzen A."/>
            <person name="Sullivan W."/>
            <person name="Andreopoulos W.B."/>
            <person name="Clum A."/>
            <person name="Lindquist E."/>
            <person name="Daum C."/>
            <person name="Ramamoorthy G.K."/>
            <person name="Gryganskyi A."/>
            <person name="Culley D."/>
            <person name="Magnuson J.K."/>
            <person name="James T.Y."/>
            <person name="O'Malley M.A."/>
            <person name="Stajich J.E."/>
            <person name="Spatafora J.W."/>
            <person name="Visel A."/>
            <person name="Grigoriev I.V."/>
        </authorList>
    </citation>
    <scope>NUCLEOTIDE SEQUENCE [LARGE SCALE GENOMIC DNA]</scope>
    <source>
        <strain evidence="6 7">NRRL 3116</strain>
    </source>
</reference>
<keyword evidence="2" id="KW-0862">Zinc</keyword>